<dbReference type="PhylomeDB" id="A7SGJ1"/>
<name>A7SGJ1_NEMVE</name>
<dbReference type="Proteomes" id="UP000001593">
    <property type="component" value="Unassembled WGS sequence"/>
</dbReference>
<keyword evidence="1" id="KW-0732">Signal</keyword>
<dbReference type="PROSITE" id="PS50948">
    <property type="entry name" value="PAN"/>
    <property type="match status" value="1"/>
</dbReference>
<feature type="signal peptide" evidence="1">
    <location>
        <begin position="1"/>
        <end position="26"/>
    </location>
</feature>
<feature type="domain" description="Apple" evidence="2">
    <location>
        <begin position="168"/>
        <end position="245"/>
    </location>
</feature>
<keyword evidence="4" id="KW-1185">Reference proteome</keyword>
<evidence type="ECO:0000256" key="1">
    <source>
        <dbReference type="SAM" id="SignalP"/>
    </source>
</evidence>
<dbReference type="HOGENOM" id="CLU_1121247_0_0_1"/>
<accession>A7SGJ1</accession>
<proteinExistence type="predicted"/>
<evidence type="ECO:0000313" key="3">
    <source>
        <dbReference type="EMBL" id="EDO37161.1"/>
    </source>
</evidence>
<dbReference type="InterPro" id="IPR003609">
    <property type="entry name" value="Pan_app"/>
</dbReference>
<dbReference type="AlphaFoldDB" id="A7SGJ1"/>
<reference evidence="3 4" key="1">
    <citation type="journal article" date="2007" name="Science">
        <title>Sea anemone genome reveals ancestral eumetazoan gene repertoire and genomic organization.</title>
        <authorList>
            <person name="Putnam N.H."/>
            <person name="Srivastava M."/>
            <person name="Hellsten U."/>
            <person name="Dirks B."/>
            <person name="Chapman J."/>
            <person name="Salamov A."/>
            <person name="Terry A."/>
            <person name="Shapiro H."/>
            <person name="Lindquist E."/>
            <person name="Kapitonov V.V."/>
            <person name="Jurka J."/>
            <person name="Genikhovich G."/>
            <person name="Grigoriev I.V."/>
            <person name="Lucas S.M."/>
            <person name="Steele R.E."/>
            <person name="Finnerty J.R."/>
            <person name="Technau U."/>
            <person name="Martindale M.Q."/>
            <person name="Rokhsar D.S."/>
        </authorList>
    </citation>
    <scope>NUCLEOTIDE SEQUENCE [LARGE SCALE GENOMIC DNA]</scope>
    <source>
        <strain evidence="4">CH2 X CH6</strain>
    </source>
</reference>
<dbReference type="Pfam" id="PF00024">
    <property type="entry name" value="PAN_1"/>
    <property type="match status" value="1"/>
</dbReference>
<feature type="chain" id="PRO_5002712729" description="Apple domain-containing protein" evidence="1">
    <location>
        <begin position="27"/>
        <end position="248"/>
    </location>
</feature>
<dbReference type="Gene3D" id="3.50.4.10">
    <property type="entry name" value="Hepatocyte Growth Factor"/>
    <property type="match status" value="1"/>
</dbReference>
<protein>
    <recommendedName>
        <fullName evidence="2">Apple domain-containing protein</fullName>
    </recommendedName>
</protein>
<gene>
    <name evidence="3" type="ORF">NEMVEDRAFT_v1g211952</name>
</gene>
<dbReference type="OMA" id="ECNEERH"/>
<dbReference type="EMBL" id="DS469653">
    <property type="protein sequence ID" value="EDO37161.1"/>
    <property type="molecule type" value="Genomic_DNA"/>
</dbReference>
<dbReference type="InParanoid" id="A7SGJ1"/>
<evidence type="ECO:0000259" key="2">
    <source>
        <dbReference type="PROSITE" id="PS50948"/>
    </source>
</evidence>
<dbReference type="SUPFAM" id="SSF57414">
    <property type="entry name" value="Hairpin loop containing domain-like"/>
    <property type="match status" value="1"/>
</dbReference>
<evidence type="ECO:0000313" key="4">
    <source>
        <dbReference type="Proteomes" id="UP000001593"/>
    </source>
</evidence>
<sequence length="248" mass="27333">MAVVLFALFRLLEFLMLVIFTKGTCSNSGSQQALHVNITCEKYLDVYVDGETMLTGVQGVHSILIDSSSHVMAVKCKGAEGGWRGMIVGDGVLTDESWRCTKHKEAGWHMTTFDDRDWPSAVSYAINIGSVFPWGVKEGVSSEAQFIWTSDNRNDKEIYCRRTLYSPCIENGFKDKSLSNAILGIVSVTSATECGLKCGQMDSCVSFNIEYKTSSKLCELNGARAVTSSIDLVSRPGYQYYEIAKAGY</sequence>
<organism evidence="3 4">
    <name type="scientific">Nematostella vectensis</name>
    <name type="common">Starlet sea anemone</name>
    <dbReference type="NCBI Taxonomy" id="45351"/>
    <lineage>
        <taxon>Eukaryota</taxon>
        <taxon>Metazoa</taxon>
        <taxon>Cnidaria</taxon>
        <taxon>Anthozoa</taxon>
        <taxon>Hexacorallia</taxon>
        <taxon>Actiniaria</taxon>
        <taxon>Edwardsiidae</taxon>
        <taxon>Nematostella</taxon>
    </lineage>
</organism>
<dbReference type="Gene3D" id="2.60.120.260">
    <property type="entry name" value="Galactose-binding domain-like"/>
    <property type="match status" value="1"/>
</dbReference>
<dbReference type="CDD" id="cd01099">
    <property type="entry name" value="PAN_AP_HGF"/>
    <property type="match status" value="1"/>
</dbReference>